<organism evidence="7 8">
    <name type="scientific">Methylobacterium nonmethylotrophicum</name>
    <dbReference type="NCBI Taxonomy" id="1141884"/>
    <lineage>
        <taxon>Bacteria</taxon>
        <taxon>Pseudomonadati</taxon>
        <taxon>Pseudomonadota</taxon>
        <taxon>Alphaproteobacteria</taxon>
        <taxon>Hyphomicrobiales</taxon>
        <taxon>Methylobacteriaceae</taxon>
        <taxon>Methylobacterium</taxon>
    </lineage>
</organism>
<feature type="domain" description="Polysaccharide export protein N-terminal" evidence="4">
    <location>
        <begin position="115"/>
        <end position="199"/>
    </location>
</feature>
<dbReference type="InterPro" id="IPR049712">
    <property type="entry name" value="Poly_export"/>
</dbReference>
<dbReference type="AlphaFoldDB" id="A0A4Z0NS69"/>
<feature type="transmembrane region" description="Helical" evidence="3">
    <location>
        <begin position="73"/>
        <end position="94"/>
    </location>
</feature>
<evidence type="ECO:0000313" key="7">
    <source>
        <dbReference type="EMBL" id="TGD99760.1"/>
    </source>
</evidence>
<feature type="region of interest" description="Disordered" evidence="2">
    <location>
        <begin position="469"/>
        <end position="493"/>
    </location>
</feature>
<dbReference type="Gene3D" id="3.30.1950.10">
    <property type="entry name" value="wza like domain"/>
    <property type="match status" value="1"/>
</dbReference>
<keyword evidence="3" id="KW-0472">Membrane</keyword>
<evidence type="ECO:0000259" key="4">
    <source>
        <dbReference type="Pfam" id="PF02563"/>
    </source>
</evidence>
<evidence type="ECO:0000313" key="8">
    <source>
        <dbReference type="Proteomes" id="UP000297535"/>
    </source>
</evidence>
<reference evidence="7 8" key="1">
    <citation type="submission" date="2019-04" db="EMBL/GenBank/DDBJ databases">
        <authorList>
            <person name="Feng G."/>
            <person name="Zhu H."/>
        </authorList>
    </citation>
    <scope>NUCLEOTIDE SEQUENCE [LARGE SCALE GENOMIC DNA]</scope>
    <source>
        <strain evidence="7 8">6HR-1</strain>
    </source>
</reference>
<dbReference type="Pfam" id="PF10531">
    <property type="entry name" value="SLBB"/>
    <property type="match status" value="1"/>
</dbReference>
<comment type="caution">
    <text evidence="7">The sequence shown here is derived from an EMBL/GenBank/DDBJ whole genome shotgun (WGS) entry which is preliminary data.</text>
</comment>
<keyword evidence="3" id="KW-0812">Transmembrane</keyword>
<keyword evidence="3" id="KW-1133">Transmembrane helix</keyword>
<dbReference type="Pfam" id="PF02563">
    <property type="entry name" value="Poly_export"/>
    <property type="match status" value="1"/>
</dbReference>
<feature type="domain" description="Soluble ligand binding" evidence="5">
    <location>
        <begin position="205"/>
        <end position="248"/>
    </location>
</feature>
<sequence length="521" mass="56118">MTITPEDTKRPVRRVGRGRAPRPAYRLLGGCAGRRGGRGSANPRRCPASSLPGREGLTRMRARSRLPASLRRGLVLGALSLPAVLAGLPAGAAGGPPGPAAAGPGVAAAAAGSLAGYALGPLDRIRLRVFEWRASRDEIFAWTALNDEFTIGADGTLSLPIVGDIPVAGLPTREVGRLVARRLRDRMELADAPDTAVEIAQYRPFYISGSVDKPGEYAFRPGLTVAKAVALAGGPPRIADGGLLRLERDAITARGDLAGLHKEREQLTIRLVRLAAERDDKPKVDYPKELAARPDPGLLALIDRETSIFEARRKALATQVDAIEDLKRFLRQQIDALNGQLATIDTQIKLIATEIRSNEQLAERGLATQQRTIAAGRAMAQMESEKLRTTTELLRAREAISRTDLAILELRSRRATEVTGELRDTQRQLEQLKPRMETAERLILEAEVSAPRYLGDRAQARRAKPTYRITRQGGAGTQEVGAEEGTPLLPGDAVSVELPNADLPAVSWPASPRTGAMTSLN</sequence>
<dbReference type="InterPro" id="IPR003715">
    <property type="entry name" value="Poly_export_N"/>
</dbReference>
<feature type="region of interest" description="Disordered" evidence="2">
    <location>
        <begin position="28"/>
        <end position="55"/>
    </location>
</feature>
<dbReference type="Proteomes" id="UP000297535">
    <property type="component" value="Unassembled WGS sequence"/>
</dbReference>
<feature type="region of interest" description="Disordered" evidence="2">
    <location>
        <begin position="1"/>
        <end position="20"/>
    </location>
</feature>
<proteinExistence type="predicted"/>
<dbReference type="GO" id="GO:0015159">
    <property type="term" value="F:polysaccharide transmembrane transporter activity"/>
    <property type="evidence" value="ECO:0007669"/>
    <property type="project" value="InterPro"/>
</dbReference>
<dbReference type="PANTHER" id="PTHR33619">
    <property type="entry name" value="POLYSACCHARIDE EXPORT PROTEIN GFCE-RELATED"/>
    <property type="match status" value="1"/>
</dbReference>
<gene>
    <name evidence="7" type="ORF">EU555_11365</name>
</gene>
<evidence type="ECO:0000259" key="6">
    <source>
        <dbReference type="Pfam" id="PF25994"/>
    </source>
</evidence>
<dbReference type="PANTHER" id="PTHR33619:SF3">
    <property type="entry name" value="POLYSACCHARIDE EXPORT PROTEIN GFCE-RELATED"/>
    <property type="match status" value="1"/>
</dbReference>
<evidence type="ECO:0000256" key="2">
    <source>
        <dbReference type="SAM" id="MobiDB-lite"/>
    </source>
</evidence>
<keyword evidence="1" id="KW-0732">Signal</keyword>
<feature type="compositionally biased region" description="Basic residues" evidence="2">
    <location>
        <begin position="11"/>
        <end position="20"/>
    </location>
</feature>
<name>A0A4Z0NS69_9HYPH</name>
<dbReference type="OrthoDB" id="9798876at2"/>
<evidence type="ECO:0000259" key="5">
    <source>
        <dbReference type="Pfam" id="PF10531"/>
    </source>
</evidence>
<dbReference type="Pfam" id="PF25994">
    <property type="entry name" value="HH_AprE"/>
    <property type="match status" value="1"/>
</dbReference>
<dbReference type="InterPro" id="IPR019554">
    <property type="entry name" value="Soluble_ligand-bd"/>
</dbReference>
<keyword evidence="8" id="KW-1185">Reference proteome</keyword>
<protein>
    <submittedName>
        <fullName evidence="7">Sugar ABC transporter substrate-binding protein</fullName>
    </submittedName>
</protein>
<dbReference type="InterPro" id="IPR058781">
    <property type="entry name" value="HH_AprE-like"/>
</dbReference>
<feature type="domain" description="AprE-like long alpha-helical hairpin" evidence="6">
    <location>
        <begin position="254"/>
        <end position="440"/>
    </location>
</feature>
<dbReference type="EMBL" id="SRLB01000007">
    <property type="protein sequence ID" value="TGD99760.1"/>
    <property type="molecule type" value="Genomic_DNA"/>
</dbReference>
<evidence type="ECO:0000256" key="1">
    <source>
        <dbReference type="ARBA" id="ARBA00022729"/>
    </source>
</evidence>
<accession>A0A4Z0NS69</accession>
<evidence type="ECO:0000256" key="3">
    <source>
        <dbReference type="SAM" id="Phobius"/>
    </source>
</evidence>
<feature type="compositionally biased region" description="Basic and acidic residues" evidence="2">
    <location>
        <begin position="1"/>
        <end position="10"/>
    </location>
</feature>